<dbReference type="InterPro" id="IPR001478">
    <property type="entry name" value="PDZ"/>
</dbReference>
<dbReference type="SUPFAM" id="SSF50156">
    <property type="entry name" value="PDZ domain-like"/>
    <property type="match status" value="1"/>
</dbReference>
<name>A0ABP0PQK0_9DINO</name>
<organism evidence="3 4">
    <name type="scientific">Durusdinium trenchii</name>
    <dbReference type="NCBI Taxonomy" id="1381693"/>
    <lineage>
        <taxon>Eukaryota</taxon>
        <taxon>Sar</taxon>
        <taxon>Alveolata</taxon>
        <taxon>Dinophyceae</taxon>
        <taxon>Suessiales</taxon>
        <taxon>Symbiodiniaceae</taxon>
        <taxon>Durusdinium</taxon>
    </lineage>
</organism>
<accession>A0ABP0PQK0</accession>
<dbReference type="Gene3D" id="2.30.42.10">
    <property type="match status" value="1"/>
</dbReference>
<feature type="region of interest" description="Disordered" evidence="1">
    <location>
        <begin position="207"/>
        <end position="234"/>
    </location>
</feature>
<dbReference type="EMBL" id="CAXAMN010023428">
    <property type="protein sequence ID" value="CAK9077507.1"/>
    <property type="molecule type" value="Genomic_DNA"/>
</dbReference>
<evidence type="ECO:0000313" key="3">
    <source>
        <dbReference type="EMBL" id="CAK9077507.1"/>
    </source>
</evidence>
<feature type="domain" description="PDZ" evidence="2">
    <location>
        <begin position="91"/>
        <end position="141"/>
    </location>
</feature>
<keyword evidence="4" id="KW-1185">Reference proteome</keyword>
<dbReference type="Proteomes" id="UP001642484">
    <property type="component" value="Unassembled WGS sequence"/>
</dbReference>
<feature type="compositionally biased region" description="Polar residues" evidence="1">
    <location>
        <begin position="48"/>
        <end position="72"/>
    </location>
</feature>
<feature type="region of interest" description="Disordered" evidence="1">
    <location>
        <begin position="29"/>
        <end position="88"/>
    </location>
</feature>
<reference evidence="3 4" key="1">
    <citation type="submission" date="2024-02" db="EMBL/GenBank/DDBJ databases">
        <authorList>
            <person name="Chen Y."/>
            <person name="Shah S."/>
            <person name="Dougan E. K."/>
            <person name="Thang M."/>
            <person name="Chan C."/>
        </authorList>
    </citation>
    <scope>NUCLEOTIDE SEQUENCE [LARGE SCALE GENOMIC DNA]</scope>
</reference>
<gene>
    <name evidence="3" type="ORF">CCMP2556_LOCUS38220</name>
</gene>
<protein>
    <recommendedName>
        <fullName evidence="2">PDZ domain-containing protein</fullName>
    </recommendedName>
</protein>
<proteinExistence type="predicted"/>
<comment type="caution">
    <text evidence="3">The sequence shown here is derived from an EMBL/GenBank/DDBJ whole genome shotgun (WGS) entry which is preliminary data.</text>
</comment>
<sequence>MAYGGPPLGGGLGFSNPNHLDTIKRGWDYHPEEHRNLPPAGVAGANAPSPQVSPPNSGQPLLQGYSQYQNGLAPSMPEAQATPPGGGSHIRITVPQLFDGRLGLIIQNCWISAISNPTAAQYGWQVGDHILSVNGHPVSTMPQLSEEIRRAMNSHQAVSHPLIFDVWRPAPAGMAVRKQNSSQCLATGVDRRRLHRADAADAAGLIPAGHALPGHGAPDGRCSDDGSGAAPPRGWSAAATAALLSARTKKTIQRHSVSNCCFV</sequence>
<dbReference type="PROSITE" id="PS50106">
    <property type="entry name" value="PDZ"/>
    <property type="match status" value="1"/>
</dbReference>
<dbReference type="InterPro" id="IPR036034">
    <property type="entry name" value="PDZ_sf"/>
</dbReference>
<evidence type="ECO:0000313" key="4">
    <source>
        <dbReference type="Proteomes" id="UP001642484"/>
    </source>
</evidence>
<evidence type="ECO:0000256" key="1">
    <source>
        <dbReference type="SAM" id="MobiDB-lite"/>
    </source>
</evidence>
<evidence type="ECO:0000259" key="2">
    <source>
        <dbReference type="PROSITE" id="PS50106"/>
    </source>
</evidence>